<keyword evidence="3" id="KW-0436">Ligase</keyword>
<evidence type="ECO:0000313" key="3">
    <source>
        <dbReference type="EMBL" id="KKU41001.1"/>
    </source>
</evidence>
<name>A0A0G1Q7G0_9BACT</name>
<organism evidence="3 4">
    <name type="scientific">Candidatus Uhrbacteria bacterium GW2011_GWE2_46_68</name>
    <dbReference type="NCBI Taxonomy" id="1618994"/>
    <lineage>
        <taxon>Bacteria</taxon>
        <taxon>Candidatus Uhriibacteriota</taxon>
    </lineage>
</organism>
<dbReference type="Proteomes" id="UP000034795">
    <property type="component" value="Unassembled WGS sequence"/>
</dbReference>
<dbReference type="EC" id="3.1.4.58" evidence="2"/>
<feature type="active site" description="Proton acceptor" evidence="2">
    <location>
        <position position="128"/>
    </location>
</feature>
<dbReference type="EMBL" id="LCMS01000007">
    <property type="protein sequence ID" value="KKU41001.1"/>
    <property type="molecule type" value="Genomic_DNA"/>
</dbReference>
<dbReference type="GO" id="GO:0004113">
    <property type="term" value="F:2',3'-cyclic-nucleotide 3'-phosphodiesterase activity"/>
    <property type="evidence" value="ECO:0007669"/>
    <property type="project" value="InterPro"/>
</dbReference>
<dbReference type="InterPro" id="IPR009097">
    <property type="entry name" value="Cyclic_Pdiesterase"/>
</dbReference>
<feature type="short sequence motif" description="HXTX 1" evidence="2">
    <location>
        <begin position="43"/>
        <end position="46"/>
    </location>
</feature>
<comment type="function">
    <text evidence="2">Hydrolyzes RNA 2',3'-cyclic phosphodiester to an RNA 2'-phosphomonoester.</text>
</comment>
<dbReference type="PANTHER" id="PTHR35561:SF1">
    <property type="entry name" value="RNA 2',3'-CYCLIC PHOSPHODIESTERASE"/>
    <property type="match status" value="1"/>
</dbReference>
<dbReference type="STRING" id="1618994.UX57_C0007G0033"/>
<dbReference type="Gene3D" id="3.90.1140.10">
    <property type="entry name" value="Cyclic phosphodiesterase"/>
    <property type="match status" value="1"/>
</dbReference>
<dbReference type="GO" id="GO:0016874">
    <property type="term" value="F:ligase activity"/>
    <property type="evidence" value="ECO:0007669"/>
    <property type="project" value="UniProtKB-KW"/>
</dbReference>
<sequence>MWRLFLAINLPSEVKQELSKIKEAMRIQMVYSKVSWVEPENFHVTLHFLVEEKRVLEVILREQLAARSYPEEFFLTLKEVGAFPHKKQPHTLLVSTSLPTQALGLYKRLADVLVGMGLSVDTRPWTPHITLGRVKVQSEVLQPEKIPWSPLSFSVTSFELMKSKLTPAGSLYETLASFPL</sequence>
<feature type="short sequence motif" description="HXTX 2" evidence="2">
    <location>
        <begin position="128"/>
        <end position="131"/>
    </location>
</feature>
<proteinExistence type="inferred from homology"/>
<comment type="caution">
    <text evidence="3">The sequence shown here is derived from an EMBL/GenBank/DDBJ whole genome shotgun (WGS) entry which is preliminary data.</text>
</comment>
<comment type="catalytic activity">
    <reaction evidence="2">
        <text>a 3'-end 2',3'-cyclophospho-ribonucleotide-RNA + H2O = a 3'-end 2'-phospho-ribonucleotide-RNA + H(+)</text>
        <dbReference type="Rhea" id="RHEA:11828"/>
        <dbReference type="Rhea" id="RHEA-COMP:10464"/>
        <dbReference type="Rhea" id="RHEA-COMP:17353"/>
        <dbReference type="ChEBI" id="CHEBI:15377"/>
        <dbReference type="ChEBI" id="CHEBI:15378"/>
        <dbReference type="ChEBI" id="CHEBI:83064"/>
        <dbReference type="ChEBI" id="CHEBI:173113"/>
        <dbReference type="EC" id="3.1.4.58"/>
    </reaction>
</comment>
<keyword evidence="1 2" id="KW-0378">Hydrolase</keyword>
<evidence type="ECO:0000256" key="2">
    <source>
        <dbReference type="HAMAP-Rule" id="MF_01940"/>
    </source>
</evidence>
<dbReference type="NCBIfam" id="TIGR02258">
    <property type="entry name" value="2_5_ligase"/>
    <property type="match status" value="1"/>
</dbReference>
<feature type="active site" description="Proton donor" evidence="2">
    <location>
        <position position="43"/>
    </location>
</feature>
<dbReference type="HAMAP" id="MF_01940">
    <property type="entry name" value="RNA_CPDase"/>
    <property type="match status" value="1"/>
</dbReference>
<dbReference type="Pfam" id="PF13563">
    <property type="entry name" value="2_5_RNA_ligase2"/>
    <property type="match status" value="1"/>
</dbReference>
<reference evidence="3 4" key="1">
    <citation type="journal article" date="2015" name="Nature">
        <title>rRNA introns, odd ribosomes, and small enigmatic genomes across a large radiation of phyla.</title>
        <authorList>
            <person name="Brown C.T."/>
            <person name="Hug L.A."/>
            <person name="Thomas B.C."/>
            <person name="Sharon I."/>
            <person name="Castelle C.J."/>
            <person name="Singh A."/>
            <person name="Wilkins M.J."/>
            <person name="Williams K.H."/>
            <person name="Banfield J.F."/>
        </authorList>
    </citation>
    <scope>NUCLEOTIDE SEQUENCE [LARGE SCALE GENOMIC DNA]</scope>
</reference>
<dbReference type="GO" id="GO:0008664">
    <property type="term" value="F:RNA 2',3'-cyclic 3'-phosphodiesterase activity"/>
    <property type="evidence" value="ECO:0007669"/>
    <property type="project" value="UniProtKB-EC"/>
</dbReference>
<evidence type="ECO:0000313" key="4">
    <source>
        <dbReference type="Proteomes" id="UP000034795"/>
    </source>
</evidence>
<evidence type="ECO:0000256" key="1">
    <source>
        <dbReference type="ARBA" id="ARBA00022801"/>
    </source>
</evidence>
<dbReference type="InterPro" id="IPR004175">
    <property type="entry name" value="RNA_CPDase"/>
</dbReference>
<accession>A0A0G1Q7G0</accession>
<comment type="similarity">
    <text evidence="2">Belongs to the 2H phosphoesterase superfamily. ThpR family.</text>
</comment>
<dbReference type="PANTHER" id="PTHR35561">
    <property type="entry name" value="RNA 2',3'-CYCLIC PHOSPHODIESTERASE"/>
    <property type="match status" value="1"/>
</dbReference>
<dbReference type="AlphaFoldDB" id="A0A0G1Q7G0"/>
<gene>
    <name evidence="3" type="ORF">UX57_C0007G0033</name>
</gene>
<dbReference type="SUPFAM" id="SSF55144">
    <property type="entry name" value="LigT-like"/>
    <property type="match status" value="1"/>
</dbReference>
<protein>
    <recommendedName>
        <fullName evidence="2">RNA 2',3'-cyclic phosphodiesterase</fullName>
        <shortName evidence="2">RNA 2',3'-CPDase</shortName>
        <ecNumber evidence="2">3.1.4.58</ecNumber>
    </recommendedName>
</protein>